<dbReference type="RefSeq" id="WP_005976815.1">
    <property type="nucleotide sequence ID" value="NZ_BAABXY010000001.1"/>
</dbReference>
<organism evidence="1 2">
    <name type="scientific">Fusobacterium ulcerans</name>
    <dbReference type="NCBI Taxonomy" id="861"/>
    <lineage>
        <taxon>Bacteria</taxon>
        <taxon>Fusobacteriati</taxon>
        <taxon>Fusobacteriota</taxon>
        <taxon>Fusobacteriia</taxon>
        <taxon>Fusobacteriales</taxon>
        <taxon>Fusobacteriaceae</taxon>
        <taxon>Fusobacterium</taxon>
    </lineage>
</organism>
<sequence length="110" mass="12790">MANNKVLASRLKNRIEIFRVGKIKTDIGNKKTSFPLKKVWADVIPLSARVQNGQADTQYVNAAFKIIMRKTDITETDFIMFKEQKFNIEYIIPNYDNKGYIEVFANLKKE</sequence>
<proteinExistence type="predicted"/>
<dbReference type="Gene3D" id="2.40.10.270">
    <property type="entry name" value="Bacteriophage SPP1 head-tail adaptor protein"/>
    <property type="match status" value="1"/>
</dbReference>
<dbReference type="InterPro" id="IPR038666">
    <property type="entry name" value="SSP1_head-tail_sf"/>
</dbReference>
<gene>
    <name evidence="1" type="ORF">NCTC12112_01041</name>
</gene>
<dbReference type="KEGG" id="ful:C4N20_12375"/>
<name>A0AAX2JB35_9FUSO</name>
<dbReference type="Pfam" id="PF05521">
    <property type="entry name" value="Phage_HCP"/>
    <property type="match status" value="1"/>
</dbReference>
<dbReference type="EMBL" id="LS483487">
    <property type="protein sequence ID" value="SQJ00993.1"/>
    <property type="molecule type" value="Genomic_DNA"/>
</dbReference>
<accession>A0AAX2JB35</accession>
<evidence type="ECO:0000313" key="2">
    <source>
        <dbReference type="Proteomes" id="UP000249008"/>
    </source>
</evidence>
<dbReference type="AlphaFoldDB" id="A0AAX2JB35"/>
<dbReference type="GeneID" id="78455612"/>
<protein>
    <submittedName>
        <fullName evidence="1">Bacteriophage head-tail adaptor</fullName>
    </submittedName>
</protein>
<dbReference type="InterPro" id="IPR008767">
    <property type="entry name" value="Phage_SPP1_head-tail_adaptor"/>
</dbReference>
<evidence type="ECO:0000313" key="1">
    <source>
        <dbReference type="EMBL" id="SQJ00993.1"/>
    </source>
</evidence>
<dbReference type="Proteomes" id="UP000249008">
    <property type="component" value="Chromosome 1"/>
</dbReference>
<reference evidence="1 2" key="1">
    <citation type="submission" date="2018-06" db="EMBL/GenBank/DDBJ databases">
        <authorList>
            <consortium name="Pathogen Informatics"/>
            <person name="Doyle S."/>
        </authorList>
    </citation>
    <scope>NUCLEOTIDE SEQUENCE [LARGE SCALE GENOMIC DNA]</scope>
    <source>
        <strain evidence="1 2">NCTC12112</strain>
    </source>
</reference>